<dbReference type="PANTHER" id="PTHR34849:SF3">
    <property type="entry name" value="SSR2962 PROTEIN"/>
    <property type="match status" value="1"/>
</dbReference>
<dbReference type="EnsemblBacteria" id="BAD01774">
    <property type="protein sequence ID" value="BAD01774"/>
    <property type="gene ID" value="BAD01774"/>
</dbReference>
<accession>Q6ZEX6</accession>
<keyword evidence="3" id="KW-1185">Reference proteome</keyword>
<evidence type="ECO:0000313" key="3">
    <source>
        <dbReference type="Proteomes" id="UP000001425"/>
    </source>
</evidence>
<keyword evidence="2" id="KW-0614">Plasmid</keyword>
<proteinExistence type="predicted"/>
<dbReference type="InterPro" id="IPR009057">
    <property type="entry name" value="Homeodomain-like_sf"/>
</dbReference>
<dbReference type="KEGG" id="syn:sll5004"/>
<geneLocation type="plasmid" evidence="2 3">
    <name>pSYSM</name>
</geneLocation>
<evidence type="ECO:0000313" key="2">
    <source>
        <dbReference type="EMBL" id="BAD01774.1"/>
    </source>
</evidence>
<organism evidence="2 3">
    <name type="scientific">Synechocystis sp. (strain ATCC 27184 / PCC 6803 / Kazusa)</name>
    <dbReference type="NCBI Taxonomy" id="1111708"/>
    <lineage>
        <taxon>Bacteria</taxon>
        <taxon>Bacillati</taxon>
        <taxon>Cyanobacteriota</taxon>
        <taxon>Cyanophyceae</taxon>
        <taxon>Synechococcales</taxon>
        <taxon>Merismopediaceae</taxon>
        <taxon>Synechocystis</taxon>
    </lineage>
</organism>
<sequence length="103" mass="11640">MNMLGRHSGRNRDKSPSNVELSPQENAQFQRWAEGLVQNPAIMGGETVFPDSRLTVLRVASLVERGESPSVILEDYPYLKPIDLKFAPIYCQCQTCDRAYQPL</sequence>
<dbReference type="Gene3D" id="1.10.10.10">
    <property type="entry name" value="Winged helix-like DNA-binding domain superfamily/Winged helix DNA-binding domain"/>
    <property type="match status" value="1"/>
</dbReference>
<dbReference type="EMBL" id="AP004310">
    <property type="protein sequence ID" value="BAD01774.1"/>
    <property type="molecule type" value="Genomic_DNA"/>
</dbReference>
<feature type="compositionally biased region" description="Polar residues" evidence="1">
    <location>
        <begin position="16"/>
        <end position="25"/>
    </location>
</feature>
<dbReference type="PANTHER" id="PTHR34849">
    <property type="entry name" value="SSL5025 PROTEIN"/>
    <property type="match status" value="1"/>
</dbReference>
<reference evidence="2 3" key="1">
    <citation type="journal article" date="2003" name="DNA Res.">
        <title>Structural analysis of four large plasmids harboring in a unicellular cyanobacterium, Synechocystis sp. PCC 6803.</title>
        <authorList>
            <person name="Kaneko T."/>
            <person name="Nakamura Y."/>
            <person name="Sasamoto S."/>
            <person name="Watanabe A."/>
            <person name="Kohara M."/>
            <person name="Matsumoto M."/>
            <person name="Shimpo S."/>
            <person name="Yamada M."/>
            <person name="Tabata S."/>
        </authorList>
    </citation>
    <scope>NUCLEOTIDE SEQUENCE [LARGE SCALE GENOMIC DNA]</scope>
    <source>
        <strain evidence="3">ATCC 27184 / PCC 6803 / Kazusa</strain>
    </source>
</reference>
<dbReference type="InParanoid" id="Q6ZEX6"/>
<dbReference type="Pfam" id="PF04255">
    <property type="entry name" value="DUF433"/>
    <property type="match status" value="1"/>
</dbReference>
<name>Q6ZEX6_SYNY3</name>
<feature type="region of interest" description="Disordered" evidence="1">
    <location>
        <begin position="1"/>
        <end position="25"/>
    </location>
</feature>
<dbReference type="AlphaFoldDB" id="Q6ZEX6"/>
<protein>
    <submittedName>
        <fullName evidence="2">Sll5004 protein</fullName>
    </submittedName>
</protein>
<evidence type="ECO:0000256" key="1">
    <source>
        <dbReference type="SAM" id="MobiDB-lite"/>
    </source>
</evidence>
<dbReference type="SUPFAM" id="SSF46689">
    <property type="entry name" value="Homeodomain-like"/>
    <property type="match status" value="1"/>
</dbReference>
<dbReference type="InterPro" id="IPR007367">
    <property type="entry name" value="DUF433"/>
</dbReference>
<dbReference type="InterPro" id="IPR036388">
    <property type="entry name" value="WH-like_DNA-bd_sf"/>
</dbReference>
<dbReference type="Proteomes" id="UP000001425">
    <property type="component" value="Plasmid pSYSM"/>
</dbReference>
<gene>
    <name evidence="2" type="ordered locus">sll5004</name>
</gene>